<keyword evidence="2" id="KW-1185">Reference proteome</keyword>
<evidence type="ECO:0000313" key="1">
    <source>
        <dbReference type="EMBL" id="GBO17739.1"/>
    </source>
</evidence>
<dbReference type="EMBL" id="BGPR01041471">
    <property type="protein sequence ID" value="GBO17739.1"/>
    <property type="molecule type" value="Genomic_DNA"/>
</dbReference>
<sequence length="117" mass="13072">MYGLTVVVYRASPNLDGDFLLVGMRSPTMLIFMRPKVTVAEQQISDYRGAWFEDLITPVRLVPGRPGASRIPTGAESLPSAWCCRRNAARCLRHFAIQSNSECSSKQSSCGFKWDLE</sequence>
<evidence type="ECO:0000313" key="2">
    <source>
        <dbReference type="Proteomes" id="UP000499080"/>
    </source>
</evidence>
<dbReference type="AlphaFoldDB" id="A0A4Y2UXJ3"/>
<dbReference type="Proteomes" id="UP000499080">
    <property type="component" value="Unassembled WGS sequence"/>
</dbReference>
<comment type="caution">
    <text evidence="1">The sequence shown here is derived from an EMBL/GenBank/DDBJ whole genome shotgun (WGS) entry which is preliminary data.</text>
</comment>
<name>A0A4Y2UXJ3_ARAVE</name>
<organism evidence="1 2">
    <name type="scientific">Araneus ventricosus</name>
    <name type="common">Orbweaver spider</name>
    <name type="synonym">Epeira ventricosa</name>
    <dbReference type="NCBI Taxonomy" id="182803"/>
    <lineage>
        <taxon>Eukaryota</taxon>
        <taxon>Metazoa</taxon>
        <taxon>Ecdysozoa</taxon>
        <taxon>Arthropoda</taxon>
        <taxon>Chelicerata</taxon>
        <taxon>Arachnida</taxon>
        <taxon>Araneae</taxon>
        <taxon>Araneomorphae</taxon>
        <taxon>Entelegynae</taxon>
        <taxon>Araneoidea</taxon>
        <taxon>Araneidae</taxon>
        <taxon>Araneus</taxon>
    </lineage>
</organism>
<accession>A0A4Y2UXJ3</accession>
<reference evidence="1 2" key="1">
    <citation type="journal article" date="2019" name="Sci. Rep.">
        <title>Orb-weaving spider Araneus ventricosus genome elucidates the spidroin gene catalogue.</title>
        <authorList>
            <person name="Kono N."/>
            <person name="Nakamura H."/>
            <person name="Ohtoshi R."/>
            <person name="Moran D.A.P."/>
            <person name="Shinohara A."/>
            <person name="Yoshida Y."/>
            <person name="Fujiwara M."/>
            <person name="Mori M."/>
            <person name="Tomita M."/>
            <person name="Arakawa K."/>
        </authorList>
    </citation>
    <scope>NUCLEOTIDE SEQUENCE [LARGE SCALE GENOMIC DNA]</scope>
</reference>
<protein>
    <submittedName>
        <fullName evidence="1">Uncharacterized protein</fullName>
    </submittedName>
</protein>
<proteinExistence type="predicted"/>
<gene>
    <name evidence="1" type="ORF">AVEN_263439_1</name>
</gene>